<dbReference type="PANTHER" id="PTHR30441:SF8">
    <property type="entry name" value="DUF748 DOMAIN-CONTAINING PROTEIN"/>
    <property type="match status" value="1"/>
</dbReference>
<gene>
    <name evidence="2" type="ORF">CLV98_11118</name>
</gene>
<keyword evidence="1" id="KW-1133">Transmembrane helix</keyword>
<proteinExistence type="predicted"/>
<accession>A0A316AHU6</accession>
<reference evidence="2 3" key="1">
    <citation type="submission" date="2018-03" db="EMBL/GenBank/DDBJ databases">
        <title>Genomic Encyclopedia of Archaeal and Bacterial Type Strains, Phase II (KMG-II): from individual species to whole genera.</title>
        <authorList>
            <person name="Goeker M."/>
        </authorList>
    </citation>
    <scope>NUCLEOTIDE SEQUENCE [LARGE SCALE GENOMIC DNA]</scope>
    <source>
        <strain evidence="2 3">DSM 100346</strain>
    </source>
</reference>
<dbReference type="GO" id="GO:0005886">
    <property type="term" value="C:plasma membrane"/>
    <property type="evidence" value="ECO:0007669"/>
    <property type="project" value="TreeGrafter"/>
</dbReference>
<keyword evidence="1" id="KW-0812">Transmembrane</keyword>
<dbReference type="Proteomes" id="UP000245880">
    <property type="component" value="Unassembled WGS sequence"/>
</dbReference>
<comment type="caution">
    <text evidence="2">The sequence shown here is derived from an EMBL/GenBank/DDBJ whole genome shotgun (WGS) entry which is preliminary data.</text>
</comment>
<dbReference type="RefSeq" id="WP_229203443.1">
    <property type="nucleotide sequence ID" value="NZ_QGDT01000011.1"/>
</dbReference>
<evidence type="ECO:0000313" key="3">
    <source>
        <dbReference type="Proteomes" id="UP000245880"/>
    </source>
</evidence>
<protein>
    <submittedName>
        <fullName evidence="2">AsmA-like protein</fullName>
    </submittedName>
</protein>
<dbReference type="EMBL" id="QGDT01000011">
    <property type="protein sequence ID" value="PWJ56524.1"/>
    <property type="molecule type" value="Genomic_DNA"/>
</dbReference>
<feature type="transmembrane region" description="Helical" evidence="1">
    <location>
        <begin position="12"/>
        <end position="31"/>
    </location>
</feature>
<name>A0A316AHU6_9BACT</name>
<keyword evidence="1" id="KW-0472">Membrane</keyword>
<dbReference type="GO" id="GO:0090313">
    <property type="term" value="P:regulation of protein targeting to membrane"/>
    <property type="evidence" value="ECO:0007669"/>
    <property type="project" value="TreeGrafter"/>
</dbReference>
<keyword evidence="3" id="KW-1185">Reference proteome</keyword>
<sequence length="827" mass="93064">MTIMLGRILKALGIACLVIIFLFGAIEVWVLKHRQEIFREIQTQVSGQIHGDLAIGDFKFRPFSGGFGLNFTLSDVVLTDSLYAQHQTPLLKAEFIHVALDFSSLYKGVVKVRNLVFQDGAFLVFVRKDGYTNATVFQKSRASEEEERKEQANLEDAISRLQRLRFMNFKIQYTDSLTGKRYGALFQDAISGLVKHDTAAVVSLNGRALFDGLVFKPEKGGFLVDQQTTLQLNIAFQERSVVLLPSTLQTSFQDQIKLQGRFDLEDSIKSFSMNFQAANIAVSHALPLLTQRIREQIDSIGIKTRVDADVSVSGQLGLAPPLVALNFETKTFDFNLPLGTIKNVRAAGTFTNQADTTQLPSVHNSRLTSKAVKGQFNSLPFDFQLTVTDFKDPYAVLDGHFRADSVHNLDELLDPKRYRITKGRVNIEFHFDGRLKKFFDPQKEKFNGSLWGTASLHDLSVDYISRGVHLSKLTGKFVFNESALVFPSLSFNDGQNDLFLKGRLIDLLPYLFGSAKPLQAVVDINIPNWKLTWIEALLASNRKARPVRRKKVKLTDVLEDVIDNMTIAARLTANNLTYKRFSAKQVQGDFIVKDNSISIKNFQMNAFGKGRFEISGELDNNNPQTYPLVKMKGHLSNANVSTVLSSFNNFGQKTVTSENLKGLLTADFQFQSGLNNAAKLMPKTMQGAVKVNLRNGHLIDFEPFLKMKRLIFKRRNFENVRFAPIHGDFLVKGEEIEVRKMEVESSVMTLFVDGVYSFGNKTNINIQIPLSNLKKRDSTYVLNPNDPSSREGSNIYLRAEDDGSGEVNIKLAFRKKKDKPQDQKSVK</sequence>
<dbReference type="PANTHER" id="PTHR30441">
    <property type="entry name" value="DUF748 DOMAIN-CONTAINING PROTEIN"/>
    <property type="match status" value="1"/>
</dbReference>
<organism evidence="2 3">
    <name type="scientific">Dyadobacter jejuensis</name>
    <dbReference type="NCBI Taxonomy" id="1082580"/>
    <lineage>
        <taxon>Bacteria</taxon>
        <taxon>Pseudomonadati</taxon>
        <taxon>Bacteroidota</taxon>
        <taxon>Cytophagia</taxon>
        <taxon>Cytophagales</taxon>
        <taxon>Spirosomataceae</taxon>
        <taxon>Dyadobacter</taxon>
    </lineage>
</organism>
<evidence type="ECO:0000256" key="1">
    <source>
        <dbReference type="SAM" id="Phobius"/>
    </source>
</evidence>
<dbReference type="AlphaFoldDB" id="A0A316AHU6"/>
<dbReference type="InterPro" id="IPR052894">
    <property type="entry name" value="AsmA-related"/>
</dbReference>
<evidence type="ECO:0000313" key="2">
    <source>
        <dbReference type="EMBL" id="PWJ56524.1"/>
    </source>
</evidence>